<gene>
    <name evidence="2" type="ORF">SBD_1240</name>
</gene>
<sequence length="247" mass="28235">MPLTLRDAQDVGDPGERGGRPRLQMEFEPRLGAEHRQVRLLRDVAEPDAADLHWVSRPRCAVLLPRRQHTGAARMSGMTIQRTEPSLTADERTMLEGWLDYHRETLAIKCAGLDDARLRTASVPPSELSLLGLVRHMAEVERIWFRKVLVDDDQGPLYFSEEDPDGEFHLTQEDTWEEAHDTWQAEIAVARRNAEGFALTDVAKAVHRRTGEAPSLRWIYTHMIEEYARHNGHADLLRERLDGTTGY</sequence>
<dbReference type="EMBL" id="KB405056">
    <property type="protein sequence ID" value="EMF58568.1"/>
    <property type="molecule type" value="Genomic_DNA"/>
</dbReference>
<evidence type="ECO:0008006" key="4">
    <source>
        <dbReference type="Google" id="ProtNLM"/>
    </source>
</evidence>
<dbReference type="InterPro" id="IPR007061">
    <property type="entry name" value="MST-like"/>
</dbReference>
<dbReference type="Pfam" id="PF04978">
    <property type="entry name" value="MST"/>
    <property type="match status" value="1"/>
</dbReference>
<name>M3FA16_9ACTN</name>
<accession>M3FA16</accession>
<feature type="region of interest" description="Disordered" evidence="1">
    <location>
        <begin position="1"/>
        <end position="24"/>
    </location>
</feature>
<dbReference type="SUPFAM" id="SSF109854">
    <property type="entry name" value="DinB/YfiT-like putative metalloenzymes"/>
    <property type="match status" value="1"/>
</dbReference>
<feature type="compositionally biased region" description="Basic and acidic residues" evidence="1">
    <location>
        <begin position="14"/>
        <end position="24"/>
    </location>
</feature>
<proteinExistence type="predicted"/>
<dbReference type="Gene3D" id="1.20.120.450">
    <property type="entry name" value="dinb family like domain"/>
    <property type="match status" value="1"/>
</dbReference>
<evidence type="ECO:0000313" key="2">
    <source>
        <dbReference type="EMBL" id="EMF58568.1"/>
    </source>
</evidence>
<dbReference type="Proteomes" id="UP000030760">
    <property type="component" value="Unassembled WGS sequence"/>
</dbReference>
<dbReference type="InterPro" id="IPR034660">
    <property type="entry name" value="DinB/YfiT-like"/>
</dbReference>
<organism evidence="2 3">
    <name type="scientific">Streptomyces bottropensis ATCC 25435</name>
    <dbReference type="NCBI Taxonomy" id="1054862"/>
    <lineage>
        <taxon>Bacteria</taxon>
        <taxon>Bacillati</taxon>
        <taxon>Actinomycetota</taxon>
        <taxon>Actinomycetes</taxon>
        <taxon>Kitasatosporales</taxon>
        <taxon>Streptomycetaceae</taxon>
        <taxon>Streptomyces</taxon>
    </lineage>
</organism>
<reference evidence="3" key="1">
    <citation type="journal article" date="2013" name="Genome Announc.">
        <title>Draft Genome Sequence of Streptomyces bottropensis ATCC 25435, a Bottromycin-Producing Actinomycete.</title>
        <authorList>
            <person name="Zhang H."/>
            <person name="Zhou W."/>
            <person name="Zhuang Y."/>
            <person name="Liang X."/>
            <person name="Liu T."/>
        </authorList>
    </citation>
    <scope>NUCLEOTIDE SEQUENCE [LARGE SCALE GENOMIC DNA]</scope>
    <source>
        <strain evidence="3">ATCC 25435</strain>
    </source>
</reference>
<evidence type="ECO:0000256" key="1">
    <source>
        <dbReference type="SAM" id="MobiDB-lite"/>
    </source>
</evidence>
<protein>
    <recommendedName>
        <fullName evidence="4">Mini-circle protein</fullName>
    </recommendedName>
</protein>
<dbReference type="AlphaFoldDB" id="M3FA16"/>
<evidence type="ECO:0000313" key="3">
    <source>
        <dbReference type="Proteomes" id="UP000030760"/>
    </source>
</evidence>